<name>A0A0D6EHD1_SPOSA</name>
<organism evidence="3 4">
    <name type="scientific">Sporidiobolus salmonicolor</name>
    <name type="common">Yeast-like fungus</name>
    <name type="synonym">Sporobolomyces salmonicolor</name>
    <dbReference type="NCBI Taxonomy" id="5005"/>
    <lineage>
        <taxon>Eukaryota</taxon>
        <taxon>Fungi</taxon>
        <taxon>Dikarya</taxon>
        <taxon>Basidiomycota</taxon>
        <taxon>Pucciniomycotina</taxon>
        <taxon>Microbotryomycetes</taxon>
        <taxon>Sporidiobolales</taxon>
        <taxon>Sporidiobolaceae</taxon>
        <taxon>Sporobolomyces</taxon>
    </lineage>
</organism>
<keyword evidence="4" id="KW-1185">Reference proteome</keyword>
<protein>
    <submittedName>
        <fullName evidence="3">SPOSA6832_00888-mRNA-1:cds</fullName>
    </submittedName>
</protein>
<accession>A0A0D6EHD1</accession>
<dbReference type="Gene3D" id="3.40.1640.10">
    <property type="entry name" value="PSTPO5379-like"/>
    <property type="match status" value="1"/>
</dbReference>
<evidence type="ECO:0000256" key="2">
    <source>
        <dbReference type="ARBA" id="ARBA00023239"/>
    </source>
</evidence>
<dbReference type="Pfam" id="PF07286">
    <property type="entry name" value="D-Glu_cyclase"/>
    <property type="match status" value="1"/>
</dbReference>
<gene>
    <name evidence="3" type="primary">SPOSA6832_00888</name>
</gene>
<dbReference type="AlphaFoldDB" id="A0A0D6EHD1"/>
<dbReference type="EMBL" id="CENE01000003">
    <property type="protein sequence ID" value="CEQ39369.1"/>
    <property type="molecule type" value="Genomic_DNA"/>
</dbReference>
<dbReference type="Proteomes" id="UP000243876">
    <property type="component" value="Unassembled WGS sequence"/>
</dbReference>
<evidence type="ECO:0000313" key="3">
    <source>
        <dbReference type="EMBL" id="CEQ39369.1"/>
    </source>
</evidence>
<dbReference type="InterPro" id="IPR038021">
    <property type="entry name" value="Putative_hydro-lyase"/>
</dbReference>
<dbReference type="GO" id="GO:0006536">
    <property type="term" value="P:glutamate metabolic process"/>
    <property type="evidence" value="ECO:0007669"/>
    <property type="project" value="TreeGrafter"/>
</dbReference>
<dbReference type="OrthoDB" id="10262538at2759"/>
<keyword evidence="2" id="KW-0456">Lyase</keyword>
<dbReference type="PANTHER" id="PTHR32022:SF10">
    <property type="entry name" value="D-GLUTAMATE CYCLASE, MITOCHONDRIAL"/>
    <property type="match status" value="1"/>
</dbReference>
<evidence type="ECO:0000313" key="4">
    <source>
        <dbReference type="Proteomes" id="UP000243876"/>
    </source>
</evidence>
<dbReference type="Gene3D" id="3.30.2040.10">
    <property type="entry name" value="PSTPO5379-like domain"/>
    <property type="match status" value="1"/>
</dbReference>
<dbReference type="SUPFAM" id="SSF160920">
    <property type="entry name" value="PSTPO5379-like"/>
    <property type="match status" value="1"/>
</dbReference>
<dbReference type="InterPro" id="IPR016938">
    <property type="entry name" value="UPF0317"/>
</dbReference>
<sequence>MTVTPRPLTPADIRLACRTGSWREPTTAGFCQGHVQANIIILPEKYAADFRALCKKNPVPCPLLGETKPGDPTVPSHLAANCDIRTDCPEYRIYKSGKLLRSATDVKAEWKDDSVAFFIGCSYSFEAALTKAGLMPRQIELGRNVPMYQTSVPLCPAGELSGHMVVSMRPYPREALARVRSTTRPFTLAHGEPVAWGPEGAASLGIKDVGGARPDFGDPSEIREGEIAVYWACGVTPQLAIMDSSLPEVVMGHSPGHMLVLDMKDEDVCEEV</sequence>
<dbReference type="InterPro" id="IPR009906">
    <property type="entry name" value="D-Glu_cyclase"/>
</dbReference>
<evidence type="ECO:0000256" key="1">
    <source>
        <dbReference type="ARBA" id="ARBA00007896"/>
    </source>
</evidence>
<reference evidence="4" key="1">
    <citation type="submission" date="2015-02" db="EMBL/GenBank/DDBJ databases">
        <authorList>
            <person name="Gon?alves P."/>
        </authorList>
    </citation>
    <scope>NUCLEOTIDE SEQUENCE [LARGE SCALE GENOMIC DNA]</scope>
</reference>
<dbReference type="GO" id="GO:0047820">
    <property type="term" value="F:D-glutamate cyclase activity"/>
    <property type="evidence" value="ECO:0007669"/>
    <property type="project" value="TreeGrafter"/>
</dbReference>
<comment type="similarity">
    <text evidence="1">Belongs to the D-glutamate cyclase family.</text>
</comment>
<dbReference type="PANTHER" id="PTHR32022">
    <property type="entry name" value="D-GLUTAMATE CYCLASE, MITOCHONDRIAL"/>
    <property type="match status" value="1"/>
</dbReference>
<feature type="non-terminal residue" evidence="3">
    <location>
        <position position="1"/>
    </location>
</feature>
<dbReference type="FunFam" id="3.30.2040.10:FF:000001">
    <property type="entry name" value="D-glutamate cyclase, mitochondrial"/>
    <property type="match status" value="1"/>
</dbReference>
<dbReference type="PIRSF" id="PIRSF029755">
    <property type="entry name" value="UCP029755"/>
    <property type="match status" value="1"/>
</dbReference>
<proteinExistence type="inferred from homology"/>